<comment type="caution">
    <text evidence="2">The sequence shown here is derived from an EMBL/GenBank/DDBJ whole genome shotgun (WGS) entry which is preliminary data.</text>
</comment>
<dbReference type="AlphaFoldDB" id="A0A9Q0KP37"/>
<protein>
    <submittedName>
        <fullName evidence="2">Uncharacterized protein</fullName>
    </submittedName>
</protein>
<organism evidence="2 3">
    <name type="scientific">Protea cynaroides</name>
    <dbReference type="NCBI Taxonomy" id="273540"/>
    <lineage>
        <taxon>Eukaryota</taxon>
        <taxon>Viridiplantae</taxon>
        <taxon>Streptophyta</taxon>
        <taxon>Embryophyta</taxon>
        <taxon>Tracheophyta</taxon>
        <taxon>Spermatophyta</taxon>
        <taxon>Magnoliopsida</taxon>
        <taxon>Proteales</taxon>
        <taxon>Proteaceae</taxon>
        <taxon>Protea</taxon>
    </lineage>
</organism>
<feature type="region of interest" description="Disordered" evidence="1">
    <location>
        <begin position="104"/>
        <end position="129"/>
    </location>
</feature>
<keyword evidence="3" id="KW-1185">Reference proteome</keyword>
<dbReference type="OrthoDB" id="73788at2759"/>
<feature type="compositionally biased region" description="Basic and acidic residues" evidence="1">
    <location>
        <begin position="111"/>
        <end position="122"/>
    </location>
</feature>
<proteinExistence type="predicted"/>
<evidence type="ECO:0000313" key="2">
    <source>
        <dbReference type="EMBL" id="KAJ4974081.1"/>
    </source>
</evidence>
<name>A0A9Q0KP37_9MAGN</name>
<gene>
    <name evidence="2" type="ORF">NE237_007255</name>
</gene>
<reference evidence="2" key="1">
    <citation type="journal article" date="2023" name="Plant J.">
        <title>The genome of the king protea, Protea cynaroides.</title>
        <authorList>
            <person name="Chang J."/>
            <person name="Duong T.A."/>
            <person name="Schoeman C."/>
            <person name="Ma X."/>
            <person name="Roodt D."/>
            <person name="Barker N."/>
            <person name="Li Z."/>
            <person name="Van de Peer Y."/>
            <person name="Mizrachi E."/>
        </authorList>
    </citation>
    <scope>NUCLEOTIDE SEQUENCE</scope>
    <source>
        <tissue evidence="2">Young leaves</tissue>
    </source>
</reference>
<dbReference type="EMBL" id="JAMYWD010000004">
    <property type="protein sequence ID" value="KAJ4974081.1"/>
    <property type="molecule type" value="Genomic_DNA"/>
</dbReference>
<evidence type="ECO:0000256" key="1">
    <source>
        <dbReference type="SAM" id="MobiDB-lite"/>
    </source>
</evidence>
<evidence type="ECO:0000313" key="3">
    <source>
        <dbReference type="Proteomes" id="UP001141806"/>
    </source>
</evidence>
<accession>A0A9Q0KP37</accession>
<sequence>MVEIWFPQVGSIGPRPTSVDDEDCWVRRSTKKRWQWALREKGEKSVHVQSIHEVLVRIAKAVGSLEFVESVGQEIDEFGNFVWHGTTDIISHDEDALLVVDQESESSVGQRDFRSTDVHSGDLQEMAQG</sequence>
<dbReference type="Proteomes" id="UP001141806">
    <property type="component" value="Unassembled WGS sequence"/>
</dbReference>